<evidence type="ECO:0000313" key="1">
    <source>
        <dbReference type="EMBL" id="AHZ69181.1"/>
    </source>
</evidence>
<proteinExistence type="predicted"/>
<dbReference type="AlphaFoldDB" id="A0A024E990"/>
<evidence type="ECO:0000313" key="2">
    <source>
        <dbReference type="Proteomes" id="UP000026913"/>
    </source>
</evidence>
<name>A0A024E990_9PSED</name>
<dbReference type="Proteomes" id="UP000026913">
    <property type="component" value="Chromosome"/>
</dbReference>
<dbReference type="EMBL" id="CP005960">
    <property type="protein sequence ID" value="AHZ69181.1"/>
    <property type="molecule type" value="Genomic_DNA"/>
</dbReference>
<protein>
    <submittedName>
        <fullName evidence="1">General substrate transporter</fullName>
    </submittedName>
</protein>
<organism evidence="1 2">
    <name type="scientific">Pseudomonas mandelii JR-1</name>
    <dbReference type="NCBI Taxonomy" id="1147786"/>
    <lineage>
        <taxon>Bacteria</taxon>
        <taxon>Pseudomonadati</taxon>
        <taxon>Pseudomonadota</taxon>
        <taxon>Gammaproteobacteria</taxon>
        <taxon>Pseudomonadales</taxon>
        <taxon>Pseudomonadaceae</taxon>
        <taxon>Pseudomonas</taxon>
    </lineage>
</organism>
<gene>
    <name evidence="1" type="ORF">OU5_2102</name>
</gene>
<reference evidence="1 2" key="1">
    <citation type="journal article" date="2012" name="J. Bacteriol.">
        <title>Genome sequence of cold-adapted Pseudomonas mandelii strain JR-1.</title>
        <authorList>
            <person name="Jang S.H."/>
            <person name="Kim J."/>
            <person name="Kim J."/>
            <person name="Hong S."/>
            <person name="Lee C."/>
        </authorList>
    </citation>
    <scope>NUCLEOTIDE SEQUENCE [LARGE SCALE GENOMIC DNA]</scope>
    <source>
        <strain evidence="1 2">JR-1</strain>
    </source>
</reference>
<accession>A0A024E990</accession>
<sequence length="39" mass="4314">MINGRARARLQYIEAHGAFSRRTSHGCPIVFVVWLGGSV</sequence>
<dbReference type="KEGG" id="pman:OU5_2102"/>
<dbReference type="HOGENOM" id="CLU_3315572_0_0_6"/>